<comment type="caution">
    <text evidence="1">The sequence shown here is derived from an EMBL/GenBank/DDBJ whole genome shotgun (WGS) entry which is preliminary data.</text>
</comment>
<sequence>MTTATFYKNGFVITGHTRNDICSELSMFAWTVTNIIMNISAGKYVTDEIPGYGHFIFDQEDPTSAHIFSVATRMLPVWAEKYGWNDFVNINVLNEILTLPDRDAD</sequence>
<organism evidence="1 2">
    <name type="scientific">Paenibacillus oenotherae</name>
    <dbReference type="NCBI Taxonomy" id="1435645"/>
    <lineage>
        <taxon>Bacteria</taxon>
        <taxon>Bacillati</taxon>
        <taxon>Bacillota</taxon>
        <taxon>Bacilli</taxon>
        <taxon>Bacillales</taxon>
        <taxon>Paenibacillaceae</taxon>
        <taxon>Paenibacillus</taxon>
    </lineage>
</organism>
<accession>A0ABS7D7W5</accession>
<reference evidence="1 2" key="1">
    <citation type="submission" date="2021-07" db="EMBL/GenBank/DDBJ databases">
        <title>Paenibacillus radiodurans sp. nov., isolated from the southeastern edge of Tengger Desert.</title>
        <authorList>
            <person name="Zhang G."/>
        </authorList>
    </citation>
    <scope>NUCLEOTIDE SEQUENCE [LARGE SCALE GENOMIC DNA]</scope>
    <source>
        <strain evidence="1 2">DT7-4</strain>
    </source>
</reference>
<protein>
    <submittedName>
        <fullName evidence="1">Uncharacterized protein</fullName>
    </submittedName>
</protein>
<dbReference type="EMBL" id="JAHZIJ010000009">
    <property type="protein sequence ID" value="MBW7475931.1"/>
    <property type="molecule type" value="Genomic_DNA"/>
</dbReference>
<evidence type="ECO:0000313" key="2">
    <source>
        <dbReference type="Proteomes" id="UP000812277"/>
    </source>
</evidence>
<dbReference type="RefSeq" id="WP_219873170.1">
    <property type="nucleotide sequence ID" value="NZ_JAHZIJ010000009.1"/>
</dbReference>
<dbReference type="Proteomes" id="UP000812277">
    <property type="component" value="Unassembled WGS sequence"/>
</dbReference>
<keyword evidence="2" id="KW-1185">Reference proteome</keyword>
<gene>
    <name evidence="1" type="ORF">K0T92_14390</name>
</gene>
<evidence type="ECO:0000313" key="1">
    <source>
        <dbReference type="EMBL" id="MBW7475931.1"/>
    </source>
</evidence>
<dbReference type="SUPFAM" id="SSF118010">
    <property type="entry name" value="TM1457-like"/>
    <property type="match status" value="1"/>
</dbReference>
<name>A0ABS7D7W5_9BACL</name>
<dbReference type="InterPro" id="IPR036764">
    <property type="entry name" value="Peptidase_Prp_sf"/>
</dbReference>
<proteinExistence type="predicted"/>
<dbReference type="Gene3D" id="3.30.70.1490">
    <property type="entry name" value="Cysteine protease Prp"/>
    <property type="match status" value="1"/>
</dbReference>